<organism evidence="2 3">
    <name type="scientific">Shewanella subflava</name>
    <dbReference type="NCBI Taxonomy" id="2986476"/>
    <lineage>
        <taxon>Bacteria</taxon>
        <taxon>Pseudomonadati</taxon>
        <taxon>Pseudomonadota</taxon>
        <taxon>Gammaproteobacteria</taxon>
        <taxon>Alteromonadales</taxon>
        <taxon>Shewanellaceae</taxon>
        <taxon>Shewanella</taxon>
    </lineage>
</organism>
<dbReference type="Proteomes" id="UP001163714">
    <property type="component" value="Unassembled WGS sequence"/>
</dbReference>
<proteinExistence type="predicted"/>
<dbReference type="RefSeq" id="WP_264728913.1">
    <property type="nucleotide sequence ID" value="NZ_JAPDMX010000033.1"/>
</dbReference>
<feature type="transmembrane region" description="Helical" evidence="1">
    <location>
        <begin position="90"/>
        <end position="110"/>
    </location>
</feature>
<sequence length="123" mass="13551">MSKFLNSVALLPMLGFIVTMIYILLAKEEVYTNYHWFVVSLVSLQASAERLKNANSLSITIFVSSILANILLLIASGFDLKITPATFGLFIGYLSIGFLIVLGNLAINWYKQLSANKALKSDS</sequence>
<evidence type="ECO:0000256" key="1">
    <source>
        <dbReference type="SAM" id="Phobius"/>
    </source>
</evidence>
<protein>
    <recommendedName>
        <fullName evidence="4">DUF4870 domain-containing protein</fullName>
    </recommendedName>
</protein>
<reference evidence="2" key="1">
    <citation type="submission" date="2022-10" db="EMBL/GenBank/DDBJ databases">
        <title>Shewanella flava sp. nov, isolated from the estuary of the Fenhe River into the Yellow River.</title>
        <authorList>
            <person name="Li Y."/>
        </authorList>
    </citation>
    <scope>NUCLEOTIDE SEQUENCE</scope>
    <source>
        <strain evidence="2">FYR11-62</strain>
    </source>
</reference>
<dbReference type="EMBL" id="JAPDMX010000033">
    <property type="protein sequence ID" value="MCW3174259.1"/>
    <property type="molecule type" value="Genomic_DNA"/>
</dbReference>
<keyword evidence="3" id="KW-1185">Reference proteome</keyword>
<feature type="transmembrane region" description="Helical" evidence="1">
    <location>
        <begin position="7"/>
        <end position="25"/>
    </location>
</feature>
<evidence type="ECO:0000313" key="2">
    <source>
        <dbReference type="EMBL" id="MCW3174259.1"/>
    </source>
</evidence>
<evidence type="ECO:0000313" key="3">
    <source>
        <dbReference type="Proteomes" id="UP001163714"/>
    </source>
</evidence>
<gene>
    <name evidence="2" type="ORF">OHT75_17445</name>
</gene>
<keyword evidence="1" id="KW-0472">Membrane</keyword>
<accession>A0ABT3IDX1</accession>
<evidence type="ECO:0008006" key="4">
    <source>
        <dbReference type="Google" id="ProtNLM"/>
    </source>
</evidence>
<feature type="transmembrane region" description="Helical" evidence="1">
    <location>
        <begin position="59"/>
        <end position="78"/>
    </location>
</feature>
<keyword evidence="1" id="KW-1133">Transmembrane helix</keyword>
<name>A0ABT3IDX1_9GAMM</name>
<keyword evidence="1" id="KW-0812">Transmembrane</keyword>
<comment type="caution">
    <text evidence="2">The sequence shown here is derived from an EMBL/GenBank/DDBJ whole genome shotgun (WGS) entry which is preliminary data.</text>
</comment>